<feature type="compositionally biased region" description="Basic and acidic residues" evidence="3">
    <location>
        <begin position="695"/>
        <end position="706"/>
    </location>
</feature>
<proteinExistence type="predicted"/>
<dbReference type="PANTHER" id="PTHR43503:SF2">
    <property type="entry name" value="NEGATIVE REGULATOR OF SPORULATION MDS3-RELATED"/>
    <property type="match status" value="1"/>
</dbReference>
<dbReference type="AlphaFoldDB" id="A0AAD2HKA9"/>
<dbReference type="Pfam" id="PF24681">
    <property type="entry name" value="Kelch_KLHDC2_KLHL20_DRC7"/>
    <property type="match status" value="1"/>
</dbReference>
<feature type="region of interest" description="Disordered" evidence="3">
    <location>
        <begin position="682"/>
        <end position="706"/>
    </location>
</feature>
<evidence type="ECO:0000313" key="4">
    <source>
        <dbReference type="EMBL" id="CAK5276601.1"/>
    </source>
</evidence>
<dbReference type="InterPro" id="IPR011333">
    <property type="entry name" value="SKP1/BTB/POZ_sf"/>
</dbReference>
<dbReference type="PANTHER" id="PTHR43503">
    <property type="entry name" value="MCG48959-RELATED"/>
    <property type="match status" value="1"/>
</dbReference>
<dbReference type="EMBL" id="CAVNYO010000411">
    <property type="protein sequence ID" value="CAK5276601.1"/>
    <property type="molecule type" value="Genomic_DNA"/>
</dbReference>
<evidence type="ECO:0000256" key="2">
    <source>
        <dbReference type="ARBA" id="ARBA00022737"/>
    </source>
</evidence>
<evidence type="ECO:0000256" key="1">
    <source>
        <dbReference type="ARBA" id="ARBA00022441"/>
    </source>
</evidence>
<dbReference type="Gene3D" id="2.120.10.80">
    <property type="entry name" value="Kelch-type beta propeller"/>
    <property type="match status" value="1"/>
</dbReference>
<feature type="compositionally biased region" description="Low complexity" evidence="3">
    <location>
        <begin position="582"/>
        <end position="597"/>
    </location>
</feature>
<evidence type="ECO:0008006" key="6">
    <source>
        <dbReference type="Google" id="ProtNLM"/>
    </source>
</evidence>
<reference evidence="4" key="1">
    <citation type="submission" date="2023-11" db="EMBL/GenBank/DDBJ databases">
        <authorList>
            <person name="De Vega J J."/>
            <person name="De Vega J J."/>
        </authorList>
    </citation>
    <scope>NUCLEOTIDE SEQUENCE</scope>
</reference>
<keyword evidence="5" id="KW-1185">Reference proteome</keyword>
<evidence type="ECO:0000256" key="3">
    <source>
        <dbReference type="SAM" id="MobiDB-lite"/>
    </source>
</evidence>
<organism evidence="4 5">
    <name type="scientific">Mycena citricolor</name>
    <dbReference type="NCBI Taxonomy" id="2018698"/>
    <lineage>
        <taxon>Eukaryota</taxon>
        <taxon>Fungi</taxon>
        <taxon>Dikarya</taxon>
        <taxon>Basidiomycota</taxon>
        <taxon>Agaricomycotina</taxon>
        <taxon>Agaricomycetes</taxon>
        <taxon>Agaricomycetidae</taxon>
        <taxon>Agaricales</taxon>
        <taxon>Marasmiineae</taxon>
        <taxon>Mycenaceae</taxon>
        <taxon>Mycena</taxon>
    </lineage>
</organism>
<accession>A0AAD2HKA9</accession>
<feature type="region of interest" description="Disordered" evidence="3">
    <location>
        <begin position="548"/>
        <end position="667"/>
    </location>
</feature>
<evidence type="ECO:0000313" key="5">
    <source>
        <dbReference type="Proteomes" id="UP001295794"/>
    </source>
</evidence>
<gene>
    <name evidence="4" type="ORF">MYCIT1_LOCUS25006</name>
</gene>
<feature type="compositionally biased region" description="Polar residues" evidence="3">
    <location>
        <begin position="633"/>
        <end position="643"/>
    </location>
</feature>
<dbReference type="GO" id="GO:0005739">
    <property type="term" value="C:mitochondrion"/>
    <property type="evidence" value="ECO:0007669"/>
    <property type="project" value="TreeGrafter"/>
</dbReference>
<dbReference type="InterPro" id="IPR015915">
    <property type="entry name" value="Kelch-typ_b-propeller"/>
</dbReference>
<dbReference type="Proteomes" id="UP001295794">
    <property type="component" value="Unassembled WGS sequence"/>
</dbReference>
<dbReference type="SUPFAM" id="SSF117281">
    <property type="entry name" value="Kelch motif"/>
    <property type="match status" value="1"/>
</dbReference>
<feature type="compositionally biased region" description="Basic and acidic residues" evidence="3">
    <location>
        <begin position="548"/>
        <end position="561"/>
    </location>
</feature>
<keyword evidence="2" id="KW-0677">Repeat</keyword>
<dbReference type="Gene3D" id="3.30.710.10">
    <property type="entry name" value="Potassium Channel Kv1.1, Chain A"/>
    <property type="match status" value="1"/>
</dbReference>
<sequence>MSWQSTAEMVTQLRETRGTTPPALVGATTTCVGSKMYLYGGSRPSDGVSVSDLYVLDLQLFRWDQVFPVEGSPVPSPRHYHTTDLWQNYLVVFGGQTRSKGSKASQTLSDVQLFDLSTHSWLLPSRAPPIIAFPASLPVIQPRYSHLSCVSGNHLLVFGGENFPGQLLDDICVYDLEKHEWVRRHTYLHFVHSGTSAVATSRWHVKTFRQRTQELAHVAPQPVPLPYSEHATQQSLCDIHVYHMGEVSRPRIDVLSPLTDGRIQVQGTPPDAIGRLPLLRCPSNAILGNSLILLGIAEDNRLVIRTFDMATKIWTAAALGRTLQDGVWARACISHAQSKLYFFASLKSAVGPQHPIFWDTLVTVDLEAIGIYQPPSHKLCRVDQLRRLLSLESGQNMDFAFVCEDKRQIRCCKQRLAQAWPWFREHYSMISGGQPSKIHYGKRTQLTLTLTSCFWTQSYPVTLALMQYFYSLSLDTALQRAPAVLSYLLLISTEFTIPHLQALVRHAMHIELSEATALGIYDAAASCRCRSLQIRAFTMHKRRKQLDNVADRLPSQREIGRARSNSQGAWRSARESKPLPRSPSAGPGSPPAASAAQSRRKDHSVESRMSHSSGSRVGDPPKFRIVVTPPSIPSNLKRSQSLGSRLPRPVSRPKLGLSSSSPRHDSVVSVMQMPLTPNSFARSRLAGMGIPPAEGPREQRGRRMER</sequence>
<comment type="caution">
    <text evidence="4">The sequence shown here is derived from an EMBL/GenBank/DDBJ whole genome shotgun (WGS) entry which is preliminary data.</text>
</comment>
<keyword evidence="1" id="KW-0880">Kelch repeat</keyword>
<dbReference type="GO" id="GO:0045454">
    <property type="term" value="P:cell redox homeostasis"/>
    <property type="evidence" value="ECO:0007669"/>
    <property type="project" value="TreeGrafter"/>
</dbReference>
<dbReference type="GO" id="GO:0005829">
    <property type="term" value="C:cytosol"/>
    <property type="evidence" value="ECO:0007669"/>
    <property type="project" value="TreeGrafter"/>
</dbReference>
<name>A0AAD2HKA9_9AGAR</name>
<protein>
    <recommendedName>
        <fullName evidence="6">BTB domain-containing protein</fullName>
    </recommendedName>
</protein>